<sequence length="278" mass="33268">MIIRDEAAAFKQLQHISYYRLKGYWWDMQFDRVNHTFAPGSYFEDTIDRYNFDRQLRLILFDAIEIIEIALRTKMIYHLSQTYGGLWYKNDNLVEKKETFTKQLDELQNEFNRSGEIFAKDFRNRHPKANPDAWIIFEVATMGTLSKIYKNLKHQLPQKSIIANEMGLNFHSELSSWLESISYMRNIIAHHSRIWSRNMVKRPTSPLNPPHQWLQYSITEVQAKKPFYVITTMLYLCNAIDPNNHIKSKLLQLFNDNPTIPIYKIGFFNNWQHEPIWK</sequence>
<name>A0A1M4WFE7_9BACE</name>
<dbReference type="AlphaFoldDB" id="A0A1M4WFE7"/>
<gene>
    <name evidence="1" type="ORF">SAMN05444405_10371</name>
</gene>
<dbReference type="EMBL" id="FQTV01000003">
    <property type="protein sequence ID" value="SHE79944.1"/>
    <property type="molecule type" value="Genomic_DNA"/>
</dbReference>
<evidence type="ECO:0000313" key="1">
    <source>
        <dbReference type="EMBL" id="SHE79944.1"/>
    </source>
</evidence>
<keyword evidence="2" id="KW-1185">Reference proteome</keyword>
<dbReference type="InterPro" id="IPR011664">
    <property type="entry name" value="Abi_system_AbiD/AbiF-like"/>
</dbReference>
<dbReference type="Pfam" id="PF07751">
    <property type="entry name" value="Abi_2"/>
    <property type="match status" value="1"/>
</dbReference>
<organism evidence="1 2">
    <name type="scientific">Bacteroides luti</name>
    <dbReference type="NCBI Taxonomy" id="1297750"/>
    <lineage>
        <taxon>Bacteria</taxon>
        <taxon>Pseudomonadati</taxon>
        <taxon>Bacteroidota</taxon>
        <taxon>Bacteroidia</taxon>
        <taxon>Bacteroidales</taxon>
        <taxon>Bacteroidaceae</taxon>
        <taxon>Bacteroides</taxon>
    </lineage>
</organism>
<reference evidence="1 2" key="1">
    <citation type="submission" date="2016-11" db="EMBL/GenBank/DDBJ databases">
        <authorList>
            <person name="Jaros S."/>
            <person name="Januszkiewicz K."/>
            <person name="Wedrychowicz H."/>
        </authorList>
    </citation>
    <scope>NUCLEOTIDE SEQUENCE [LARGE SCALE GENOMIC DNA]</scope>
    <source>
        <strain evidence="1 2">DSM 26991</strain>
    </source>
</reference>
<accession>A0A1M4WFE7</accession>
<proteinExistence type="predicted"/>
<dbReference type="Proteomes" id="UP000184509">
    <property type="component" value="Unassembled WGS sequence"/>
</dbReference>
<evidence type="ECO:0000313" key="2">
    <source>
        <dbReference type="Proteomes" id="UP000184509"/>
    </source>
</evidence>
<protein>
    <submittedName>
        <fullName evidence="1">Abortive infection bacteriophage resistance protein</fullName>
    </submittedName>
</protein>